<keyword evidence="1" id="KW-0472">Membrane</keyword>
<keyword evidence="3" id="KW-1185">Reference proteome</keyword>
<dbReference type="AlphaFoldDB" id="M0KD42"/>
<dbReference type="PATRIC" id="fig|1227452.3.peg.2914"/>
<evidence type="ECO:0000313" key="2">
    <source>
        <dbReference type="EMBL" id="EMA18084.1"/>
    </source>
</evidence>
<evidence type="ECO:0000313" key="3">
    <source>
        <dbReference type="Proteomes" id="UP000011623"/>
    </source>
</evidence>
<evidence type="ECO:0000256" key="1">
    <source>
        <dbReference type="SAM" id="Phobius"/>
    </source>
</evidence>
<dbReference type="Proteomes" id="UP000011623">
    <property type="component" value="Unassembled WGS sequence"/>
</dbReference>
<protein>
    <submittedName>
        <fullName evidence="2">Uncharacterized protein</fullName>
    </submittedName>
</protein>
<keyword evidence="1" id="KW-0812">Transmembrane</keyword>
<dbReference type="InterPro" id="IPR058309">
    <property type="entry name" value="DUF7996"/>
</dbReference>
<dbReference type="Pfam" id="PF25959">
    <property type="entry name" value="DUF7996"/>
    <property type="match status" value="1"/>
</dbReference>
<dbReference type="EMBL" id="AOLW01000035">
    <property type="protein sequence ID" value="EMA18084.1"/>
    <property type="molecule type" value="Genomic_DNA"/>
</dbReference>
<gene>
    <name evidence="2" type="ORF">C442_14620</name>
</gene>
<organism evidence="2 3">
    <name type="scientific">Haloarcula amylolytica JCM 13557</name>
    <dbReference type="NCBI Taxonomy" id="1227452"/>
    <lineage>
        <taxon>Archaea</taxon>
        <taxon>Methanobacteriati</taxon>
        <taxon>Methanobacteriota</taxon>
        <taxon>Stenosarchaea group</taxon>
        <taxon>Halobacteria</taxon>
        <taxon>Halobacteriales</taxon>
        <taxon>Haloarculaceae</taxon>
        <taxon>Haloarcula</taxon>
    </lineage>
</organism>
<proteinExistence type="predicted"/>
<feature type="transmembrane region" description="Helical" evidence="1">
    <location>
        <begin position="24"/>
        <end position="43"/>
    </location>
</feature>
<feature type="transmembrane region" description="Helical" evidence="1">
    <location>
        <begin position="49"/>
        <end position="70"/>
    </location>
</feature>
<reference evidence="2 3" key="1">
    <citation type="journal article" date="2014" name="PLoS Genet.">
        <title>Phylogenetically driven sequencing of extremely halophilic archaea reveals strategies for static and dynamic osmo-response.</title>
        <authorList>
            <person name="Becker E.A."/>
            <person name="Seitzer P.M."/>
            <person name="Tritt A."/>
            <person name="Larsen D."/>
            <person name="Krusor M."/>
            <person name="Yao A.I."/>
            <person name="Wu D."/>
            <person name="Madern D."/>
            <person name="Eisen J.A."/>
            <person name="Darling A.E."/>
            <person name="Facciotti M.T."/>
        </authorList>
    </citation>
    <scope>NUCLEOTIDE SEQUENCE [LARGE SCALE GENOMIC DNA]</scope>
    <source>
        <strain evidence="2 3">JCM 13557</strain>
    </source>
</reference>
<sequence length="93" mass="9951">MSESNCKYERHSDGEAATVNSQDAVVLALTVVAAIILPGLANWGFSTLGYPWIGSAAWALGYGLGVVFIWHEWVRPLDITGPEGVSRSEDSGE</sequence>
<name>M0KD42_9EURY</name>
<accession>M0KD42</accession>
<comment type="caution">
    <text evidence="2">The sequence shown here is derived from an EMBL/GenBank/DDBJ whole genome shotgun (WGS) entry which is preliminary data.</text>
</comment>
<keyword evidence="1" id="KW-1133">Transmembrane helix</keyword>